<sequence>MERIRVISGHISGSESRYGVGMNDVAGIRVGETVDIEEIKRRVGAWRSYLDRVGEKIDGMKGPEGHVGEDEEFDVVVVGFGAAGAAAALDAGDRGKKVLLIDRFDGGGSTRRSGGIYYAGGGTRMQKQLGIDDDVDNMFEYIKEENGGCVSESTIRRFCEESADTFEWLEDRVGVRFKSECGERMYYERKTSYPPSDTTLYQSGNESAYPHCERSRPAPRGHRAYGDYLTGNVFFAGLENAVEAHSNITIRLHSLATEFLMGEGGRCHGVAVNSLPTEGDVEGIHVMLHEIGSGSPMFDPKRTMDRKCRSLEGLLFKKCGIVRNIIARDGVIIACGGFFFNQELVQKFAPKHVGFMPLGNLGDDGTWVEMGQKFGLKFGQLDRCSAWKFINPPYAFVRGILTNQAGERIGNEDVYGASFADFLIQQHQGKGWLLIDHEMWEEANNDCMDPDSGLQPDQRMQGLANLHRNCRTGMTVGELASACGMNRATLEETVALYNKDVENGVDTRFKKNDLYLSKLAKAPYYAINLDMVGNKFWPTPCMSLGGIVVDGDSGEVISEKTGRSVKGLYAAGRSAVGVCSNYYISGLSLADCIFSGRRAGKHV</sequence>
<organism evidence="6">
    <name type="scientific">Mucochytrium quahogii</name>
    <dbReference type="NCBI Taxonomy" id="96639"/>
    <lineage>
        <taxon>Eukaryota</taxon>
        <taxon>Sar</taxon>
        <taxon>Stramenopiles</taxon>
        <taxon>Bigyra</taxon>
        <taxon>Labyrinthulomycetes</taxon>
        <taxon>Thraustochytrida</taxon>
        <taxon>Thraustochytriidae</taxon>
        <taxon>Mucochytrium</taxon>
    </lineage>
</organism>
<accession>A0A7S2RYX0</accession>
<evidence type="ECO:0000256" key="2">
    <source>
        <dbReference type="ARBA" id="ARBA00022630"/>
    </source>
</evidence>
<dbReference type="PANTHER" id="PTHR43400">
    <property type="entry name" value="FUMARATE REDUCTASE"/>
    <property type="match status" value="1"/>
</dbReference>
<dbReference type="GO" id="GO:0016491">
    <property type="term" value="F:oxidoreductase activity"/>
    <property type="evidence" value="ECO:0007669"/>
    <property type="project" value="UniProtKB-KW"/>
</dbReference>
<dbReference type="InterPro" id="IPR003953">
    <property type="entry name" value="FAD-dep_OxRdtase_2_FAD-bd"/>
</dbReference>
<dbReference type="SUPFAM" id="SSF51905">
    <property type="entry name" value="FAD/NAD(P)-binding domain"/>
    <property type="match status" value="1"/>
</dbReference>
<comment type="cofactor">
    <cofactor evidence="1">
        <name>FAD</name>
        <dbReference type="ChEBI" id="CHEBI:57692"/>
    </cofactor>
</comment>
<evidence type="ECO:0000256" key="3">
    <source>
        <dbReference type="ARBA" id="ARBA00022827"/>
    </source>
</evidence>
<evidence type="ECO:0000256" key="4">
    <source>
        <dbReference type="ARBA" id="ARBA00023002"/>
    </source>
</evidence>
<dbReference type="InterPro" id="IPR050315">
    <property type="entry name" value="FAD-oxidoreductase_2"/>
</dbReference>
<feature type="domain" description="FAD-dependent oxidoreductase 2 FAD-binding" evidence="5">
    <location>
        <begin position="74"/>
        <end position="586"/>
    </location>
</feature>
<keyword evidence="4" id="KW-0560">Oxidoreductase</keyword>
<dbReference type="Pfam" id="PF00890">
    <property type="entry name" value="FAD_binding_2"/>
    <property type="match status" value="1"/>
</dbReference>
<dbReference type="NCBIfam" id="NF005511">
    <property type="entry name" value="PRK07121.1-4"/>
    <property type="match status" value="1"/>
</dbReference>
<dbReference type="Gene3D" id="3.90.700.10">
    <property type="entry name" value="Succinate dehydrogenase/fumarate reductase flavoprotein, catalytic domain"/>
    <property type="match status" value="1"/>
</dbReference>
<dbReference type="EMBL" id="HBHK01013550">
    <property type="protein sequence ID" value="CAD9684645.1"/>
    <property type="molecule type" value="Transcribed_RNA"/>
</dbReference>
<protein>
    <recommendedName>
        <fullName evidence="5">FAD-dependent oxidoreductase 2 FAD-binding domain-containing protein</fullName>
    </recommendedName>
</protein>
<dbReference type="PANTHER" id="PTHR43400:SF10">
    <property type="entry name" value="3-OXOSTEROID 1-DEHYDROGENASE"/>
    <property type="match status" value="1"/>
</dbReference>
<dbReference type="InterPro" id="IPR036188">
    <property type="entry name" value="FAD/NAD-bd_sf"/>
</dbReference>
<dbReference type="InterPro" id="IPR027477">
    <property type="entry name" value="Succ_DH/fumarate_Rdtase_cat_sf"/>
</dbReference>
<dbReference type="AlphaFoldDB" id="A0A7S2RYX0"/>
<keyword evidence="3" id="KW-0274">FAD</keyword>
<keyword evidence="2" id="KW-0285">Flavoprotein</keyword>
<proteinExistence type="predicted"/>
<evidence type="ECO:0000256" key="1">
    <source>
        <dbReference type="ARBA" id="ARBA00001974"/>
    </source>
</evidence>
<evidence type="ECO:0000259" key="5">
    <source>
        <dbReference type="Pfam" id="PF00890"/>
    </source>
</evidence>
<gene>
    <name evidence="6" type="ORF">QSP1433_LOCUS8510</name>
</gene>
<name>A0A7S2RYX0_9STRA</name>
<dbReference type="GO" id="GO:0008202">
    <property type="term" value="P:steroid metabolic process"/>
    <property type="evidence" value="ECO:0007669"/>
    <property type="project" value="UniProtKB-ARBA"/>
</dbReference>
<dbReference type="Gene3D" id="3.50.50.60">
    <property type="entry name" value="FAD/NAD(P)-binding domain"/>
    <property type="match status" value="3"/>
</dbReference>
<dbReference type="SUPFAM" id="SSF56425">
    <property type="entry name" value="Succinate dehydrogenase/fumarate reductase flavoprotein, catalytic domain"/>
    <property type="match status" value="1"/>
</dbReference>
<evidence type="ECO:0000313" key="6">
    <source>
        <dbReference type="EMBL" id="CAD9684645.1"/>
    </source>
</evidence>
<dbReference type="PRINTS" id="PR00411">
    <property type="entry name" value="PNDRDTASEI"/>
</dbReference>
<reference evidence="6" key="1">
    <citation type="submission" date="2021-01" db="EMBL/GenBank/DDBJ databases">
        <authorList>
            <person name="Corre E."/>
            <person name="Pelletier E."/>
            <person name="Niang G."/>
            <person name="Scheremetjew M."/>
            <person name="Finn R."/>
            <person name="Kale V."/>
            <person name="Holt S."/>
            <person name="Cochrane G."/>
            <person name="Meng A."/>
            <person name="Brown T."/>
            <person name="Cohen L."/>
        </authorList>
    </citation>
    <scope>NUCLEOTIDE SEQUENCE</scope>
    <source>
        <strain evidence="6">NY070348D</strain>
    </source>
</reference>